<keyword evidence="4 6" id="KW-1133">Transmembrane helix</keyword>
<dbReference type="STRING" id="1630136.AS592_11450"/>
<keyword evidence="8" id="KW-1185">Reference proteome</keyword>
<evidence type="ECO:0000256" key="5">
    <source>
        <dbReference type="ARBA" id="ARBA00023136"/>
    </source>
</evidence>
<sequence>MKKQLKQEAWPINQVFIFTAATLITLFLLKAASDILVPFLISIAVAIVLSPLFTYLESKHIPKGVSLVVVIMLSLLPIILFGGYVADEAKDFAANYQTIKASFLQSVQSFANHLNHLGISVNEAKIKAVLEKSNIGEILKNLATQANNQFSNLFLIFFMVAFMLMESKYFYDKMLKIANDYNVDSHLFIEILEKIKSYFIIKVKTSLVTAVWVLAVLWFYDIPYFFMWAVLAFFLNFIPVIGSILAAIPAVALALLDYGLMTTVWVAMWYLIINMVIGNILEPKIMGKGLGLSALVIFLSMTFWGWLFGPTGMILSVPLTMIIQYLFDQYKETRWIALLLSDYKKEA</sequence>
<dbReference type="GO" id="GO:0016020">
    <property type="term" value="C:membrane"/>
    <property type="evidence" value="ECO:0007669"/>
    <property type="project" value="UniProtKB-SubCell"/>
</dbReference>
<dbReference type="InterPro" id="IPR002549">
    <property type="entry name" value="AI-2E-like"/>
</dbReference>
<organism evidence="7 8">
    <name type="scientific">Sulfurovum riftiae</name>
    <dbReference type="NCBI Taxonomy" id="1630136"/>
    <lineage>
        <taxon>Bacteria</taxon>
        <taxon>Pseudomonadati</taxon>
        <taxon>Campylobacterota</taxon>
        <taxon>Epsilonproteobacteria</taxon>
        <taxon>Campylobacterales</taxon>
        <taxon>Sulfurovaceae</taxon>
        <taxon>Sulfurovum</taxon>
    </lineage>
</organism>
<comment type="caution">
    <text evidence="7">The sequence shown here is derived from an EMBL/GenBank/DDBJ whole genome shotgun (WGS) entry which is preliminary data.</text>
</comment>
<dbReference type="Pfam" id="PF01594">
    <property type="entry name" value="AI-2E_transport"/>
    <property type="match status" value="1"/>
</dbReference>
<comment type="similarity">
    <text evidence="2">Belongs to the autoinducer-2 exporter (AI-2E) (TC 2.A.86) family.</text>
</comment>
<evidence type="ECO:0000256" key="4">
    <source>
        <dbReference type="ARBA" id="ARBA00022989"/>
    </source>
</evidence>
<evidence type="ECO:0000256" key="2">
    <source>
        <dbReference type="ARBA" id="ARBA00009773"/>
    </source>
</evidence>
<dbReference type="OrthoDB" id="9799225at2"/>
<feature type="transmembrane region" description="Helical" evidence="6">
    <location>
        <begin position="65"/>
        <end position="86"/>
    </location>
</feature>
<name>A0A151CJK8_9BACT</name>
<evidence type="ECO:0000256" key="1">
    <source>
        <dbReference type="ARBA" id="ARBA00004141"/>
    </source>
</evidence>
<accession>A0A151CJK8</accession>
<feature type="transmembrane region" description="Helical" evidence="6">
    <location>
        <begin position="199"/>
        <end position="220"/>
    </location>
</feature>
<feature type="transmembrane region" description="Helical" evidence="6">
    <location>
        <begin position="150"/>
        <end position="171"/>
    </location>
</feature>
<dbReference type="PANTHER" id="PTHR21716">
    <property type="entry name" value="TRANSMEMBRANE PROTEIN"/>
    <property type="match status" value="1"/>
</dbReference>
<dbReference type="RefSeq" id="WP_067328755.1">
    <property type="nucleotide sequence ID" value="NZ_LNKT01000001.1"/>
</dbReference>
<dbReference type="EMBL" id="LNKT01000001">
    <property type="protein sequence ID" value="KYJ87701.1"/>
    <property type="molecule type" value="Genomic_DNA"/>
</dbReference>
<keyword evidence="3 6" id="KW-0812">Transmembrane</keyword>
<comment type="subcellular location">
    <subcellularLocation>
        <location evidence="1">Membrane</location>
        <topology evidence="1">Multi-pass membrane protein</topology>
    </subcellularLocation>
</comment>
<feature type="transmembrane region" description="Helical" evidence="6">
    <location>
        <begin position="226"/>
        <end position="256"/>
    </location>
</feature>
<feature type="transmembrane region" description="Helical" evidence="6">
    <location>
        <begin position="12"/>
        <end position="29"/>
    </location>
</feature>
<feature type="transmembrane region" description="Helical" evidence="6">
    <location>
        <begin position="35"/>
        <end position="53"/>
    </location>
</feature>
<proteinExistence type="inferred from homology"/>
<evidence type="ECO:0000256" key="6">
    <source>
        <dbReference type="SAM" id="Phobius"/>
    </source>
</evidence>
<reference evidence="7 8" key="1">
    <citation type="submission" date="2015-11" db="EMBL/GenBank/DDBJ databases">
        <title>Draft genome of Sulfurovum riftiae 1812E, a member of the Epsilonproteobacteria isolated from the tube of the deep-sea hydrothermal vent tubewom Riftia pachyptila.</title>
        <authorList>
            <person name="Vetriani C."/>
            <person name="Giovannelli D."/>
        </authorList>
    </citation>
    <scope>NUCLEOTIDE SEQUENCE [LARGE SCALE GENOMIC DNA]</scope>
    <source>
        <strain evidence="7 8">1812E</strain>
    </source>
</reference>
<evidence type="ECO:0008006" key="9">
    <source>
        <dbReference type="Google" id="ProtNLM"/>
    </source>
</evidence>
<gene>
    <name evidence="7" type="ORF">AS592_11450</name>
</gene>
<evidence type="ECO:0000313" key="7">
    <source>
        <dbReference type="EMBL" id="KYJ87701.1"/>
    </source>
</evidence>
<evidence type="ECO:0000313" key="8">
    <source>
        <dbReference type="Proteomes" id="UP000075359"/>
    </source>
</evidence>
<protein>
    <recommendedName>
        <fullName evidence="9">AI-2E family transporter</fullName>
    </recommendedName>
</protein>
<feature type="transmembrane region" description="Helical" evidence="6">
    <location>
        <begin position="301"/>
        <end position="327"/>
    </location>
</feature>
<dbReference type="GO" id="GO:0055085">
    <property type="term" value="P:transmembrane transport"/>
    <property type="evidence" value="ECO:0007669"/>
    <property type="project" value="TreeGrafter"/>
</dbReference>
<dbReference type="PANTHER" id="PTHR21716:SF64">
    <property type="entry name" value="AI-2 TRANSPORT PROTEIN TQSA"/>
    <property type="match status" value="1"/>
</dbReference>
<keyword evidence="5 6" id="KW-0472">Membrane</keyword>
<dbReference type="AlphaFoldDB" id="A0A151CJK8"/>
<evidence type="ECO:0000256" key="3">
    <source>
        <dbReference type="ARBA" id="ARBA00022692"/>
    </source>
</evidence>
<dbReference type="Proteomes" id="UP000075359">
    <property type="component" value="Unassembled WGS sequence"/>
</dbReference>